<evidence type="ECO:0000256" key="10">
    <source>
        <dbReference type="ARBA" id="ARBA00023014"/>
    </source>
</evidence>
<accession>A0A6G8Q7I6</accession>
<dbReference type="InterPro" id="IPR045854">
    <property type="entry name" value="NO2/SO3_Rdtase_4Fe4S_sf"/>
</dbReference>
<dbReference type="SUPFAM" id="SSF55124">
    <property type="entry name" value="Nitrite/Sulfite reductase N-terminal domain-like"/>
    <property type="match status" value="2"/>
</dbReference>
<dbReference type="Proteomes" id="UP000501452">
    <property type="component" value="Chromosome"/>
</dbReference>
<feature type="domain" description="Nitrite/sulphite reductase 4Fe-4S" evidence="12">
    <location>
        <begin position="142"/>
        <end position="296"/>
    </location>
</feature>
<evidence type="ECO:0000256" key="7">
    <source>
        <dbReference type="ARBA" id="ARBA00022784"/>
    </source>
</evidence>
<keyword evidence="6" id="KW-0479">Metal-binding</keyword>
<dbReference type="KEGG" id="rub:GBA63_07075"/>
<evidence type="ECO:0000256" key="3">
    <source>
        <dbReference type="ARBA" id="ARBA00012353"/>
    </source>
</evidence>
<feature type="domain" description="Nitrite/Sulfite reductase ferredoxin-like" evidence="13">
    <location>
        <begin position="101"/>
        <end position="134"/>
    </location>
</feature>
<dbReference type="GO" id="GO:0020037">
    <property type="term" value="F:heme binding"/>
    <property type="evidence" value="ECO:0007669"/>
    <property type="project" value="InterPro"/>
</dbReference>
<evidence type="ECO:0000256" key="5">
    <source>
        <dbReference type="ARBA" id="ARBA00022617"/>
    </source>
</evidence>
<organism evidence="14 15">
    <name type="scientific">Rubrobacter tropicus</name>
    <dbReference type="NCBI Taxonomy" id="2653851"/>
    <lineage>
        <taxon>Bacteria</taxon>
        <taxon>Bacillati</taxon>
        <taxon>Actinomycetota</taxon>
        <taxon>Rubrobacteria</taxon>
        <taxon>Rubrobacterales</taxon>
        <taxon>Rubrobacteraceae</taxon>
        <taxon>Rubrobacter</taxon>
    </lineage>
</organism>
<name>A0A6G8Q7I6_9ACTN</name>
<evidence type="ECO:0000259" key="13">
    <source>
        <dbReference type="Pfam" id="PF03460"/>
    </source>
</evidence>
<comment type="catalytic activity">
    <reaction evidence="11">
        <text>hydrogen sulfide + 6 oxidized [2Fe-2S]-[ferredoxin] + 3 H2O = sulfite + 6 reduced [2Fe-2S]-[ferredoxin] + 7 H(+)</text>
        <dbReference type="Rhea" id="RHEA:23132"/>
        <dbReference type="Rhea" id="RHEA-COMP:10000"/>
        <dbReference type="Rhea" id="RHEA-COMP:10001"/>
        <dbReference type="ChEBI" id="CHEBI:15377"/>
        <dbReference type="ChEBI" id="CHEBI:15378"/>
        <dbReference type="ChEBI" id="CHEBI:17359"/>
        <dbReference type="ChEBI" id="CHEBI:29919"/>
        <dbReference type="ChEBI" id="CHEBI:33737"/>
        <dbReference type="ChEBI" id="CHEBI:33738"/>
        <dbReference type="EC" id="1.8.7.1"/>
    </reaction>
</comment>
<dbReference type="Gene3D" id="3.90.480.20">
    <property type="match status" value="1"/>
</dbReference>
<dbReference type="SUPFAM" id="SSF56014">
    <property type="entry name" value="Nitrite and sulphite reductase 4Fe-4S domain-like"/>
    <property type="match status" value="2"/>
</dbReference>
<dbReference type="InterPro" id="IPR051329">
    <property type="entry name" value="NIR_SIR_4Fe-4S"/>
</dbReference>
<dbReference type="Pfam" id="PF03460">
    <property type="entry name" value="NIR_SIR_ferr"/>
    <property type="match status" value="3"/>
</dbReference>
<keyword evidence="4" id="KW-0004">4Fe-4S</keyword>
<reference evidence="14 15" key="1">
    <citation type="submission" date="2019-10" db="EMBL/GenBank/DDBJ databases">
        <title>Rubrobacter sp nov SCSIO 52090 isolated from a deep-sea sediment in the South China Sea.</title>
        <authorList>
            <person name="Chen R.W."/>
        </authorList>
    </citation>
    <scope>NUCLEOTIDE SEQUENCE [LARGE SCALE GENOMIC DNA]</scope>
    <source>
        <strain evidence="14 15">SCSIO 52909</strain>
    </source>
</reference>
<evidence type="ECO:0000256" key="1">
    <source>
        <dbReference type="ARBA" id="ARBA00003247"/>
    </source>
</evidence>
<evidence type="ECO:0000256" key="11">
    <source>
        <dbReference type="ARBA" id="ARBA00049518"/>
    </source>
</evidence>
<dbReference type="GO" id="GO:0050311">
    <property type="term" value="F:sulfite reductase (ferredoxin) activity"/>
    <property type="evidence" value="ECO:0007669"/>
    <property type="project" value="UniProtKB-EC"/>
</dbReference>
<dbReference type="Pfam" id="PF01077">
    <property type="entry name" value="NIR_SIR"/>
    <property type="match status" value="2"/>
</dbReference>
<dbReference type="RefSeq" id="WP_166174768.1">
    <property type="nucleotide sequence ID" value="NZ_CP045119.1"/>
</dbReference>
<dbReference type="InterPro" id="IPR006067">
    <property type="entry name" value="NO2/SO3_Rdtase_4Fe4S_dom"/>
</dbReference>
<dbReference type="PROSITE" id="PS00365">
    <property type="entry name" value="NIR_SIR"/>
    <property type="match status" value="2"/>
</dbReference>
<evidence type="ECO:0000313" key="15">
    <source>
        <dbReference type="Proteomes" id="UP000501452"/>
    </source>
</evidence>
<keyword evidence="5" id="KW-0349">Heme</keyword>
<evidence type="ECO:0000256" key="4">
    <source>
        <dbReference type="ARBA" id="ARBA00022485"/>
    </source>
</evidence>
<keyword evidence="10" id="KW-0411">Iron-sulfur</keyword>
<dbReference type="GO" id="GO:0046872">
    <property type="term" value="F:metal ion binding"/>
    <property type="evidence" value="ECO:0007669"/>
    <property type="project" value="UniProtKB-KW"/>
</dbReference>
<keyword evidence="9" id="KW-0408">Iron</keyword>
<evidence type="ECO:0000256" key="9">
    <source>
        <dbReference type="ARBA" id="ARBA00023004"/>
    </source>
</evidence>
<feature type="domain" description="Nitrite/sulphite reductase 4Fe-4S" evidence="12">
    <location>
        <begin position="392"/>
        <end position="538"/>
    </location>
</feature>
<dbReference type="AlphaFoldDB" id="A0A6G8Q7I6"/>
<evidence type="ECO:0000259" key="12">
    <source>
        <dbReference type="Pfam" id="PF01077"/>
    </source>
</evidence>
<feature type="domain" description="Nitrite/Sulfite reductase ferredoxin-like" evidence="13">
    <location>
        <begin position="317"/>
        <end position="379"/>
    </location>
</feature>
<proteinExistence type="inferred from homology"/>
<gene>
    <name evidence="14" type="ORF">GBA63_07075</name>
</gene>
<dbReference type="InterPro" id="IPR006066">
    <property type="entry name" value="NO2/SO3_Rdtase_FeS/sirohaem_BS"/>
</dbReference>
<evidence type="ECO:0000256" key="2">
    <source>
        <dbReference type="ARBA" id="ARBA00010429"/>
    </source>
</evidence>
<evidence type="ECO:0000256" key="6">
    <source>
        <dbReference type="ARBA" id="ARBA00022723"/>
    </source>
</evidence>
<keyword evidence="7" id="KW-0883">Thioether bond</keyword>
<dbReference type="PRINTS" id="PR00397">
    <property type="entry name" value="SIROHAEM"/>
</dbReference>
<protein>
    <recommendedName>
        <fullName evidence="3">assimilatory sulfite reductase (ferredoxin)</fullName>
        <ecNumber evidence="3">1.8.7.1</ecNumber>
    </recommendedName>
</protein>
<dbReference type="PANTHER" id="PTHR32439:SF0">
    <property type="entry name" value="FERREDOXIN--NITRITE REDUCTASE, CHLOROPLASTIC"/>
    <property type="match status" value="1"/>
</dbReference>
<dbReference type="EC" id="1.8.7.1" evidence="3"/>
<keyword evidence="15" id="KW-1185">Reference proteome</keyword>
<keyword evidence="8" id="KW-0560">Oxidoreductase</keyword>
<evidence type="ECO:0000256" key="8">
    <source>
        <dbReference type="ARBA" id="ARBA00023002"/>
    </source>
</evidence>
<dbReference type="InterPro" id="IPR036136">
    <property type="entry name" value="Nit/Sulf_reduc_fer-like_dom_sf"/>
</dbReference>
<comment type="function">
    <text evidence="1">Catalyzes the reduction of sulfite to sulfide, a step in the biosynthesis of sulfur-containing amino acids and cofactors.</text>
</comment>
<dbReference type="PANTHER" id="PTHR32439">
    <property type="entry name" value="FERREDOXIN--NITRITE REDUCTASE, CHLOROPLASTIC"/>
    <property type="match status" value="1"/>
</dbReference>
<evidence type="ECO:0000313" key="14">
    <source>
        <dbReference type="EMBL" id="QIN82436.1"/>
    </source>
</evidence>
<sequence length="543" mass="60245">MRFLREGQTLNKVEQIKLQRHPLEVKQAIIDTYSEDLSRMDEVPGEVERLKWVGIYPQKQGGDAFMMRVKVPGGVLTPEQTKVIGKIASDFANGPISNPHFGNNFLDITTRQDVQMHWLKMGDIPEVWRRLEEAGITTVQACGDSARNVLCCPVSGLDHEEVIDAYPIAQAISDYFTGNREYANLPRKFKMSVTGCLEDCAQAEINDIGLLPARLEDGTIGFNLRVGGGLSDGPRMASDIDVFVRPEEAVEITRGIAQVFGELGDRENRWTARMRYLVQRIGPEAFRDELEKRVSVELTPAGEDLTKRYRGDHVGVHAQKDGLFYVGLNVPVGRMSGEHFVEAGRLAEEYGGEVRLATDQNLVITGVPEDKIDDLLAEPLLERFSPKPGAFERGVVACTGSEFCRFGIVETKIRAVEWAKEMDERVGDVGQDAVRMHFSGCSASCAQPQIGDVGFRGETAKTQTSIVEGVDIGLGGSLGRDAAFIDWVEGAKPAEEVPDALVSVFERFKEEGRPGERFHEWARRKKNKELREALRKPAKVGGR</sequence>
<dbReference type="InterPro" id="IPR005117">
    <property type="entry name" value="NiRdtase/SiRdtase_haem-b_fer"/>
</dbReference>
<dbReference type="EMBL" id="CP045119">
    <property type="protein sequence ID" value="QIN82436.1"/>
    <property type="molecule type" value="Genomic_DNA"/>
</dbReference>
<comment type="similarity">
    <text evidence="2">Belongs to the nitrite and sulfite reductase 4Fe-4S domain family.</text>
</comment>
<feature type="domain" description="Nitrite/Sulfite reductase ferredoxin-like" evidence="13">
    <location>
        <begin position="56"/>
        <end position="96"/>
    </location>
</feature>
<dbReference type="Gene3D" id="3.30.413.10">
    <property type="entry name" value="Sulfite Reductase Hemoprotein, domain 1"/>
    <property type="match status" value="2"/>
</dbReference>
<dbReference type="GO" id="GO:0051539">
    <property type="term" value="F:4 iron, 4 sulfur cluster binding"/>
    <property type="evidence" value="ECO:0007669"/>
    <property type="project" value="UniProtKB-KW"/>
</dbReference>